<reference evidence="2 3" key="1">
    <citation type="submission" date="2020-07" db="EMBL/GenBank/DDBJ databases">
        <title>Sequencing the genomes of 1000 actinobacteria strains.</title>
        <authorList>
            <person name="Klenk H.-P."/>
        </authorList>
    </citation>
    <scope>NUCLEOTIDE SEQUENCE [LARGE SCALE GENOMIC DNA]</scope>
    <source>
        <strain evidence="2 3">DSM 24552</strain>
    </source>
</reference>
<dbReference type="Gene3D" id="3.40.50.300">
    <property type="entry name" value="P-loop containing nucleotide triphosphate hydrolases"/>
    <property type="match status" value="1"/>
</dbReference>
<evidence type="ECO:0000259" key="1">
    <source>
        <dbReference type="Pfam" id="PF00485"/>
    </source>
</evidence>
<evidence type="ECO:0000313" key="2">
    <source>
        <dbReference type="EMBL" id="NYG55136.1"/>
    </source>
</evidence>
<keyword evidence="2" id="KW-0418">Kinase</keyword>
<dbReference type="RefSeq" id="WP_179517631.1">
    <property type="nucleotide sequence ID" value="NZ_JACCAC010000001.1"/>
</dbReference>
<keyword evidence="2" id="KW-0808">Transferase</keyword>
<comment type="caution">
    <text evidence="2">The sequence shown here is derived from an EMBL/GenBank/DDBJ whole genome shotgun (WGS) entry which is preliminary data.</text>
</comment>
<accession>A0A7Y9UM80</accession>
<dbReference type="Proteomes" id="UP000544110">
    <property type="component" value="Unassembled WGS sequence"/>
</dbReference>
<dbReference type="EMBL" id="JACCAC010000001">
    <property type="protein sequence ID" value="NYG55136.1"/>
    <property type="molecule type" value="Genomic_DNA"/>
</dbReference>
<dbReference type="AlphaFoldDB" id="A0A7Y9UM80"/>
<keyword evidence="3" id="KW-1185">Reference proteome</keyword>
<dbReference type="Pfam" id="PF00485">
    <property type="entry name" value="PRK"/>
    <property type="match status" value="1"/>
</dbReference>
<gene>
    <name evidence="2" type="ORF">BJ989_001440</name>
</gene>
<dbReference type="InterPro" id="IPR027417">
    <property type="entry name" value="P-loop_NTPase"/>
</dbReference>
<organism evidence="2 3">
    <name type="scientific">Nocardioides perillae</name>
    <dbReference type="NCBI Taxonomy" id="1119534"/>
    <lineage>
        <taxon>Bacteria</taxon>
        <taxon>Bacillati</taxon>
        <taxon>Actinomycetota</taxon>
        <taxon>Actinomycetes</taxon>
        <taxon>Propionibacteriales</taxon>
        <taxon>Nocardioidaceae</taxon>
        <taxon>Nocardioides</taxon>
    </lineage>
</organism>
<protein>
    <submittedName>
        <fullName evidence="2">Uridine kinase</fullName>
    </submittedName>
</protein>
<sequence length="376" mass="40236">MRAQVVVLAGPSGAGKSRVAARLGLPVLRLDDFYRSGGDPALPRIADGPNAGLVDWDHPDSWLRDEALAALDELCRTGAVDVPVYELAKDGRTGWQRLDLGGHRTVVAEGIFAADVVEECRERGLLAAAVCVTQHPAVTFWRRLTRDLREHRKPPLVLLRRGLDLMRHQREVVADAVAVGCEPMTGDQAIARLAPLAAGAAVPGEGSPAAAAGDLRALEGLVQPDGYTCGAATVVAARALRDPAYAASLRSPGRWRAEVLAVHREVRGLVDPVAGRAAVPWPRLLGTPPWAVARRLTAATGRRWRTARPRTADLRAALDAGAPVPLFVGSRLLPRHVVLAVGLDGRGPVVWDPAVGRTRPRGELRWPVTWAAVLPR</sequence>
<feature type="domain" description="Phosphoribulokinase/uridine kinase" evidence="1">
    <location>
        <begin position="6"/>
        <end position="150"/>
    </location>
</feature>
<dbReference type="InterPro" id="IPR006083">
    <property type="entry name" value="PRK/URK"/>
</dbReference>
<evidence type="ECO:0000313" key="3">
    <source>
        <dbReference type="Proteomes" id="UP000544110"/>
    </source>
</evidence>
<proteinExistence type="predicted"/>
<name>A0A7Y9UM80_9ACTN</name>
<dbReference type="SUPFAM" id="SSF52540">
    <property type="entry name" value="P-loop containing nucleoside triphosphate hydrolases"/>
    <property type="match status" value="1"/>
</dbReference>
<dbReference type="GO" id="GO:0005524">
    <property type="term" value="F:ATP binding"/>
    <property type="evidence" value="ECO:0007669"/>
    <property type="project" value="InterPro"/>
</dbReference>
<dbReference type="GO" id="GO:0016301">
    <property type="term" value="F:kinase activity"/>
    <property type="evidence" value="ECO:0007669"/>
    <property type="project" value="UniProtKB-KW"/>
</dbReference>